<reference evidence="5" key="1">
    <citation type="journal article" date="2020" name="Biotechnol. Biofuels">
        <title>New insights from the biogas microbiome by comprehensive genome-resolved metagenomics of nearly 1600 species originating from multiple anaerobic digesters.</title>
        <authorList>
            <person name="Campanaro S."/>
            <person name="Treu L."/>
            <person name="Rodriguez-R L.M."/>
            <person name="Kovalovszki A."/>
            <person name="Ziels R.M."/>
            <person name="Maus I."/>
            <person name="Zhu X."/>
            <person name="Kougias P.G."/>
            <person name="Basile A."/>
            <person name="Luo G."/>
            <person name="Schluter A."/>
            <person name="Konstantinidis K.T."/>
            <person name="Angelidaki I."/>
        </authorList>
    </citation>
    <scope>NUCLEOTIDE SEQUENCE</scope>
    <source>
        <strain evidence="5">AS06rmzACSIP_7</strain>
    </source>
</reference>
<dbReference type="PANTHER" id="PTHR30548:SF5">
    <property type="entry name" value="SUBUNIT OF OXYGEN-SENSITIVE 2-HYDROXYISOCAPROYL-COA DEHYDRATASE"/>
    <property type="match status" value="1"/>
</dbReference>
<dbReference type="AlphaFoldDB" id="A0A351U0M6"/>
<dbReference type="Pfam" id="PF06050">
    <property type="entry name" value="HGD-D"/>
    <property type="match status" value="2"/>
</dbReference>
<dbReference type="STRING" id="909663.GCA_000512235_01629"/>
<dbReference type="EMBL" id="JAAYEE010000077">
    <property type="protein sequence ID" value="NLW34730.1"/>
    <property type="molecule type" value="Genomic_DNA"/>
</dbReference>
<evidence type="ECO:0000256" key="2">
    <source>
        <dbReference type="ARBA" id="ARBA00022723"/>
    </source>
</evidence>
<evidence type="ECO:0000256" key="4">
    <source>
        <dbReference type="ARBA" id="ARBA00023014"/>
    </source>
</evidence>
<comment type="caution">
    <text evidence="5">The sequence shown here is derived from an EMBL/GenBank/DDBJ whole genome shotgun (WGS) entry which is preliminary data.</text>
</comment>
<gene>
    <name evidence="5" type="ORF">GXY80_04505</name>
</gene>
<dbReference type="GO" id="GO:0046872">
    <property type="term" value="F:metal ion binding"/>
    <property type="evidence" value="ECO:0007669"/>
    <property type="project" value="UniProtKB-KW"/>
</dbReference>
<sequence length="401" mass="45409">MWDNLGLKEVVEYANDPYPSIRKWAKDKGKRVVGSTIADVPEEVIHAFGLLPVALIGTQKPLKKAPSRLPDNACSLARSNLELVMSYEGDLFDGFVLPQVCDTTQHLSDIWRITFPGKYVESFLAPRQADRPSARYWVREEIERLITSLSEWTGRSLQSEALQESIRVHNENKTLLKEIYKIKCANPAAITNKEMFSLIKLSMQVDKAEINKSLKKIKDSLNQEKKADGYTDVILVGITCDPPEVYDLFDEVKVNIAGDTLVTGTRYLQGIVPENGEPSETIEEIYGPSPHGKVLAENGKPIQALTERHFRRGFFSPIHDNVYKNFEEIKALYTATNAKAIIYVHIEFCESEEYDLPDLKKMIRKEGIPMHVVDTEYQTTSLSHVRTRLQAFFESLKGGSL</sequence>
<dbReference type="Gene3D" id="1.20.1270.370">
    <property type="match status" value="1"/>
</dbReference>
<keyword evidence="3" id="KW-0408">Iron</keyword>
<evidence type="ECO:0000256" key="3">
    <source>
        <dbReference type="ARBA" id="ARBA00023004"/>
    </source>
</evidence>
<organism evidence="5 6">
    <name type="scientific">Syntrophorhabdus aromaticivorans</name>
    <dbReference type="NCBI Taxonomy" id="328301"/>
    <lineage>
        <taxon>Bacteria</taxon>
        <taxon>Pseudomonadati</taxon>
        <taxon>Thermodesulfobacteriota</taxon>
        <taxon>Syntrophorhabdia</taxon>
        <taxon>Syntrophorhabdales</taxon>
        <taxon>Syntrophorhabdaceae</taxon>
        <taxon>Syntrophorhabdus</taxon>
    </lineage>
</organism>
<evidence type="ECO:0000313" key="5">
    <source>
        <dbReference type="EMBL" id="NLW34730.1"/>
    </source>
</evidence>
<dbReference type="GO" id="GO:0051536">
    <property type="term" value="F:iron-sulfur cluster binding"/>
    <property type="evidence" value="ECO:0007669"/>
    <property type="project" value="UniProtKB-KW"/>
</dbReference>
<name>A0A351U0M6_9BACT</name>
<dbReference type="InterPro" id="IPR010327">
    <property type="entry name" value="FldB/FldC_alpha/beta"/>
</dbReference>
<accession>A0A351U0M6</accession>
<dbReference type="PANTHER" id="PTHR30548">
    <property type="entry name" value="2-HYDROXYGLUTARYL-COA DEHYDRATASE, D-COMPONENT-RELATED"/>
    <property type="match status" value="1"/>
</dbReference>
<dbReference type="Gene3D" id="3.40.50.11890">
    <property type="match status" value="1"/>
</dbReference>
<comment type="similarity">
    <text evidence="1">Belongs to the FldB/FldC dehydratase alpha/beta subunit family.</text>
</comment>
<dbReference type="Gene3D" id="3.40.50.11900">
    <property type="match status" value="1"/>
</dbReference>
<evidence type="ECO:0000313" key="6">
    <source>
        <dbReference type="Proteomes" id="UP000777265"/>
    </source>
</evidence>
<proteinExistence type="inferred from homology"/>
<dbReference type="Proteomes" id="UP000777265">
    <property type="component" value="Unassembled WGS sequence"/>
</dbReference>
<evidence type="ECO:0000256" key="1">
    <source>
        <dbReference type="ARBA" id="ARBA00005806"/>
    </source>
</evidence>
<keyword evidence="2" id="KW-0479">Metal-binding</keyword>
<reference evidence="5" key="2">
    <citation type="submission" date="2020-01" db="EMBL/GenBank/DDBJ databases">
        <authorList>
            <person name="Campanaro S."/>
        </authorList>
    </citation>
    <scope>NUCLEOTIDE SEQUENCE</scope>
    <source>
        <strain evidence="5">AS06rmzACSIP_7</strain>
    </source>
</reference>
<keyword evidence="4" id="KW-0411">Iron-sulfur</keyword>
<protein>
    <submittedName>
        <fullName evidence="5">2-hydroxyacyl-CoA dehydratase</fullName>
    </submittedName>
</protein>